<evidence type="ECO:0000256" key="1">
    <source>
        <dbReference type="ARBA" id="ARBA00004240"/>
    </source>
</evidence>
<feature type="region of interest" description="Disordered" evidence="6">
    <location>
        <begin position="715"/>
        <end position="939"/>
    </location>
</feature>
<feature type="region of interest" description="Disordered" evidence="6">
    <location>
        <begin position="1592"/>
        <end position="1688"/>
    </location>
</feature>
<feature type="compositionally biased region" description="Polar residues" evidence="6">
    <location>
        <begin position="675"/>
        <end position="688"/>
    </location>
</feature>
<feature type="compositionally biased region" description="Basic and acidic residues" evidence="6">
    <location>
        <begin position="896"/>
        <end position="939"/>
    </location>
</feature>
<evidence type="ECO:0000256" key="6">
    <source>
        <dbReference type="SAM" id="MobiDB-lite"/>
    </source>
</evidence>
<dbReference type="Pfam" id="PF12931">
    <property type="entry name" value="TPR_Sec16"/>
    <property type="match status" value="1"/>
</dbReference>
<evidence type="ECO:0000259" key="7">
    <source>
        <dbReference type="Pfam" id="PF12931"/>
    </source>
</evidence>
<protein>
    <recommendedName>
        <fullName evidence="7">Sec16 Sec23-binding domain-containing protein</fullName>
    </recommendedName>
</protein>
<keyword evidence="5" id="KW-0931">ER-Golgi transport</keyword>
<evidence type="ECO:0000256" key="3">
    <source>
        <dbReference type="ARBA" id="ARBA00022448"/>
    </source>
</evidence>
<sequence length="1893" mass="215598">MEYGQQSDPWSWGDDNSDSQPNEWSAWPSNPKPTLPTQNFMPPIEAHHNKQASAYFESINLQNSHPVVNYSQEYWSHQTNRNKGQIYSDSCGNQGNYNNNNTISDVENKEIAPPDNEISRSATGMVPKADMRTYFTPTSQNSKPFIPPMVSNNFQSGTLDPRQSFIQSQLPPKEGANFHNNPLPPSPSSHPSVNEIPPAQQIMGLPPAPVQVDRPPPQTPCNPALQKTELTSSAQQMNFYQTLQQPQLHAQHQQQPQIQPQQKQQTQSQQKQQGLSQQQHHQQQQQHQQQQLQIQPPQKQQAQTQQMELPKPQMQPQVSHQQMQQHTAANHFPHLTPGSITSMNTFGQMVHPANSSLMQNPSSVHGYGNFQPIPMPIPEKELEARLTPLSTLHDTNSSKLSTNEFHNKETHFQHVNMSNNQMVFAHPNSQDAYNSSLQTLSKQPTPLSSVTELSHKRSESLPQNFPSDTTSHFDRPVYPTVQSGSHNNVNSSCKEELMLTQQQLNSSGSSHPSTSSESLPNHGYNSSLSSSKNSQSLPESDPKIQDQYKAMATNLQHNNQPNASHMPLMMVPTAPSAQLKHDQQDQNLISMPNQFQNTNSTYSLNNTVTRPIASSSPLVTNIPENLEQPDDHHPSETTDLSMQMKSLQLNVDEHTQVLCSLDRNQYLETGHLSNQKESGFVNRPTNVDNLDEGDAPPPGLDRLVTGQVCESHVTSTDPIQVLQMEPLSENDSTRQSTPLSFRGHETRQRHSETEGESESGSRRTGRLVQGQSIGDDTDGREVPGEDNSALNRVVLGQIGGVITPPKQETPTPRSDREAEREREMGRRRMVVGEHAGRDQQQTGNLSDDYRQKHRTRHRLRRGDSSYDEDDRDYDSDRRNEEYKRRDDRNRRRKEHRSPPDYRSDEEYEDRRIYHKSGRNERRPRDRDRDRDYNSPERDYRDYREDRRRYRRYEQYSRDYDDEYYHRENRSRPSSRTGSDYRRNMDYSMRSQRSCYHDHIDFTAINSSDYLDYSKYSAYEYYEKLRQTDPVRYAAWYEQYMKERYSGYQNSFHYGADKASVHSAQSASNQRHSAHTPQIVNEKTTRPNEDEYDIHLFSTNHIKGKLDGQNRLVVIDPNHPLDGQRATINLYKLTQPALDSDTEEFFESPGPFIPGVTHRNTVLQYLKRISEKASKSSEKLLYDLIHLTVKGNGEVNEVDVAELLMNSYKKSEKEEWNKAEDIPVEKLPEKEVVAKFRELLQQGNKTEALDWAIDHGAWGHALFLASKMDDRTHNQIMLRFANSIPHNDPLQTLYQLMSGHIPQSSTCCADKKWSDWRPHLAMILGNPTRDHALDRKAIIQLGDSLNAHGRLFAAHFCYVTAQVEFSQFKPDAKLVLLGSSPNQEFNKFASCRAIMLTMCYEYGLKLRQRDFNIPTLQFYKLILAMRLIDSGRSKCALQYCEMLADETVQCRQSDKRLISDVIDISSRLKMLDPTLALSGETDNDPEWLHKLKLYYNNLPDNPNAGMKISNGFSMSSVLETSQENLTNQVEPLEVHEDVKTFGDPYANYNPSDLTSHLLPSLPVVSHQLPPEVNREDMSGFMMPPPLQPNSYQMEQPPPVEPPVETNNYWDNSNIAHNNSSYTPMQQENNSTANKSFFKSSEEQLKDIADAKPSKKALNEVAPTSKKPDAKQPENKSAKNEEQRSGWFGGIWDKLSMRPKNQMRLPDDSNPSIVWDQEKKRWVNLDGDEEGASTVKPPPRAAEMMNQSMMSNSATPAGQPAPGPNKYKLQKGKLMKSNYVDMMGGTKDKDGPSSLGSLPPSMVTAAPVKNNFFIPSPVEGNQNAPIDFITTTTMNPTLPEALPESNKQQLSRCSSMSSLSREVQYYMSPSSVHPNRPAVHQPMAPMMYNTPRFPS</sequence>
<dbReference type="InterPro" id="IPR024298">
    <property type="entry name" value="Sec16_Sec23-bd"/>
</dbReference>
<reference evidence="8" key="1">
    <citation type="submission" date="2022-01" db="UniProtKB">
        <authorList>
            <consortium name="EnsemblMetazoa"/>
        </authorList>
    </citation>
    <scope>IDENTIFICATION</scope>
</reference>
<accession>A0A8I6SIN1</accession>
<feature type="region of interest" description="Disordered" evidence="6">
    <location>
        <begin position="433"/>
        <end position="542"/>
    </location>
</feature>
<feature type="domain" description="Sec16 Sec23-binding" evidence="7">
    <location>
        <begin position="1236"/>
        <end position="1469"/>
    </location>
</feature>
<dbReference type="RefSeq" id="XP_024081967.1">
    <property type="nucleotide sequence ID" value="XM_024226199.1"/>
</dbReference>
<proteinExistence type="inferred from homology"/>
<feature type="compositionally biased region" description="Polar residues" evidence="6">
    <location>
        <begin position="480"/>
        <end position="492"/>
    </location>
</feature>
<feature type="compositionally biased region" description="Basic and acidic residues" evidence="6">
    <location>
        <begin position="1664"/>
        <end position="1682"/>
    </location>
</feature>
<feature type="region of interest" description="Disordered" evidence="6">
    <location>
        <begin position="675"/>
        <end position="701"/>
    </location>
</feature>
<dbReference type="OrthoDB" id="8918678at2759"/>
<dbReference type="EnsemblMetazoa" id="XM_024226199.1">
    <property type="protein sequence ID" value="XP_024081967.1"/>
    <property type="gene ID" value="LOC106672296"/>
</dbReference>
<keyword evidence="3" id="KW-0813">Transport</keyword>
<dbReference type="GO" id="GO:0070973">
    <property type="term" value="P:protein localization to endoplasmic reticulum exit site"/>
    <property type="evidence" value="ECO:0007669"/>
    <property type="project" value="TreeGrafter"/>
</dbReference>
<feature type="compositionally biased region" description="Basic and acidic residues" evidence="6">
    <location>
        <begin position="813"/>
        <end position="837"/>
    </location>
</feature>
<organism evidence="8 9">
    <name type="scientific">Cimex lectularius</name>
    <name type="common">Bed bug</name>
    <name type="synonym">Acanthia lectularia</name>
    <dbReference type="NCBI Taxonomy" id="79782"/>
    <lineage>
        <taxon>Eukaryota</taxon>
        <taxon>Metazoa</taxon>
        <taxon>Ecdysozoa</taxon>
        <taxon>Arthropoda</taxon>
        <taxon>Hexapoda</taxon>
        <taxon>Insecta</taxon>
        <taxon>Pterygota</taxon>
        <taxon>Neoptera</taxon>
        <taxon>Paraneoptera</taxon>
        <taxon>Hemiptera</taxon>
        <taxon>Heteroptera</taxon>
        <taxon>Panheteroptera</taxon>
        <taxon>Cimicomorpha</taxon>
        <taxon>Cimicidae</taxon>
        <taxon>Cimex</taxon>
    </lineage>
</organism>
<feature type="compositionally biased region" description="Basic and acidic residues" evidence="6">
    <location>
        <begin position="742"/>
        <end position="753"/>
    </location>
</feature>
<comment type="subcellular location">
    <subcellularLocation>
        <location evidence="1">Endoplasmic reticulum</location>
    </subcellularLocation>
</comment>
<evidence type="ECO:0000313" key="8">
    <source>
        <dbReference type="EnsemblMetazoa" id="XP_024081967.1"/>
    </source>
</evidence>
<dbReference type="CTD" id="32209"/>
<feature type="region of interest" description="Disordered" evidence="6">
    <location>
        <begin position="139"/>
        <end position="225"/>
    </location>
</feature>
<feature type="compositionally biased region" description="Basic and acidic residues" evidence="6">
    <location>
        <begin position="1638"/>
        <end position="1651"/>
    </location>
</feature>
<dbReference type="GO" id="GO:0012507">
    <property type="term" value="C:ER to Golgi transport vesicle membrane"/>
    <property type="evidence" value="ECO:0007669"/>
    <property type="project" value="TreeGrafter"/>
</dbReference>
<dbReference type="PANTHER" id="PTHR13402">
    <property type="entry name" value="RGPR-RELATED"/>
    <property type="match status" value="1"/>
</dbReference>
<keyword evidence="4" id="KW-0256">Endoplasmic reticulum</keyword>
<evidence type="ECO:0000256" key="2">
    <source>
        <dbReference type="ARBA" id="ARBA00005927"/>
    </source>
</evidence>
<feature type="compositionally biased region" description="Polar residues" evidence="6">
    <location>
        <begin position="729"/>
        <end position="739"/>
    </location>
</feature>
<dbReference type="GeneID" id="106672296"/>
<feature type="compositionally biased region" description="Low complexity" evidence="6">
    <location>
        <begin position="506"/>
        <end position="518"/>
    </location>
</feature>
<dbReference type="PANTHER" id="PTHR13402:SF6">
    <property type="entry name" value="SECRETORY 16, ISOFORM I"/>
    <property type="match status" value="1"/>
</dbReference>
<evidence type="ECO:0000256" key="5">
    <source>
        <dbReference type="ARBA" id="ARBA00022892"/>
    </source>
</evidence>
<dbReference type="GO" id="GO:0016192">
    <property type="term" value="P:vesicle-mediated transport"/>
    <property type="evidence" value="ECO:0007669"/>
    <property type="project" value="UniProtKB-KW"/>
</dbReference>
<evidence type="ECO:0000313" key="9">
    <source>
        <dbReference type="Proteomes" id="UP000494040"/>
    </source>
</evidence>
<feature type="compositionally biased region" description="Basic and acidic residues" evidence="6">
    <location>
        <begin position="961"/>
        <end position="970"/>
    </location>
</feature>
<name>A0A8I6SIN1_CIMLE</name>
<dbReference type="Gene3D" id="1.25.40.1030">
    <property type="match status" value="1"/>
</dbReference>
<feature type="region of interest" description="Disordered" evidence="6">
    <location>
        <begin position="961"/>
        <end position="982"/>
    </location>
</feature>
<feature type="compositionally biased region" description="Low complexity" evidence="6">
    <location>
        <begin position="526"/>
        <end position="539"/>
    </location>
</feature>
<comment type="similarity">
    <text evidence="2">Belongs to the SEC16 family.</text>
</comment>
<feature type="compositionally biased region" description="Basic and acidic residues" evidence="6">
    <location>
        <begin position="874"/>
        <end position="889"/>
    </location>
</feature>
<dbReference type="GO" id="GO:0070971">
    <property type="term" value="C:endoplasmic reticulum exit site"/>
    <property type="evidence" value="ECO:0007669"/>
    <property type="project" value="TreeGrafter"/>
</dbReference>
<feature type="compositionally biased region" description="Polar residues" evidence="6">
    <location>
        <begin position="433"/>
        <end position="452"/>
    </location>
</feature>
<dbReference type="GO" id="GO:0007030">
    <property type="term" value="P:Golgi organization"/>
    <property type="evidence" value="ECO:0007669"/>
    <property type="project" value="TreeGrafter"/>
</dbReference>
<feature type="region of interest" description="Disordered" evidence="6">
    <location>
        <begin position="98"/>
        <end position="121"/>
    </location>
</feature>
<feature type="compositionally biased region" description="Basic residues" evidence="6">
    <location>
        <begin position="851"/>
        <end position="860"/>
    </location>
</feature>
<keyword evidence="9" id="KW-1185">Reference proteome</keyword>
<feature type="compositionally biased region" description="Polar residues" evidence="6">
    <location>
        <begin position="460"/>
        <end position="470"/>
    </location>
</feature>
<feature type="compositionally biased region" description="Polar residues" evidence="6">
    <location>
        <begin position="1604"/>
        <end position="1637"/>
    </location>
</feature>
<evidence type="ECO:0000256" key="4">
    <source>
        <dbReference type="ARBA" id="ARBA00022824"/>
    </source>
</evidence>
<feature type="compositionally biased region" description="Pro residues" evidence="6">
    <location>
        <begin position="206"/>
        <end position="220"/>
    </location>
</feature>
<dbReference type="CDD" id="cd09233">
    <property type="entry name" value="ACE1-Sec16-like"/>
    <property type="match status" value="1"/>
</dbReference>
<feature type="region of interest" description="Disordered" evidence="6">
    <location>
        <begin position="1"/>
        <end position="42"/>
    </location>
</feature>
<feature type="region of interest" description="Disordered" evidence="6">
    <location>
        <begin position="245"/>
        <end position="319"/>
    </location>
</feature>
<dbReference type="Proteomes" id="UP000494040">
    <property type="component" value="Unassembled WGS sequence"/>
</dbReference>